<protein>
    <submittedName>
        <fullName evidence="1">YabP/YqfC family sporulation protein</fullName>
    </submittedName>
</protein>
<dbReference type="AlphaFoldDB" id="A0A934WRZ6"/>
<dbReference type="InterPro" id="IPR022476">
    <property type="entry name" value="Spore_YabP/YqfC"/>
</dbReference>
<dbReference type="Pfam" id="PF07873">
    <property type="entry name" value="YabP"/>
    <property type="match status" value="1"/>
</dbReference>
<accession>A0A934WRZ6</accession>
<sequence>MKKNLSAVQLDLGTAPLIEMSGNRRVNVEGSTGILLYETSNIKVSTNRMVLSFEGRGLSVRCISGSCVEIEGFITKIEFIS</sequence>
<evidence type="ECO:0000313" key="1">
    <source>
        <dbReference type="EMBL" id="MBK6088842.1"/>
    </source>
</evidence>
<comment type="caution">
    <text evidence="1">The sequence shown here is derived from an EMBL/GenBank/DDBJ whole genome shotgun (WGS) entry which is preliminary data.</text>
</comment>
<dbReference type="EMBL" id="JAEQMG010000091">
    <property type="protein sequence ID" value="MBK6088842.1"/>
    <property type="molecule type" value="Genomic_DNA"/>
</dbReference>
<name>A0A934WRZ6_9FIRM</name>
<proteinExistence type="predicted"/>
<evidence type="ECO:0000313" key="2">
    <source>
        <dbReference type="Proteomes" id="UP000633365"/>
    </source>
</evidence>
<dbReference type="RefSeq" id="WP_186834312.1">
    <property type="nucleotide sequence ID" value="NZ_JAEQMG010000091.1"/>
</dbReference>
<gene>
    <name evidence="1" type="ORF">JKK62_09310</name>
</gene>
<dbReference type="Proteomes" id="UP000633365">
    <property type="component" value="Unassembled WGS sequence"/>
</dbReference>
<keyword evidence="2" id="KW-1185">Reference proteome</keyword>
<organism evidence="1 2">
    <name type="scientific">Ruminococcus difficilis</name>
    <dbReference type="NCBI Taxonomy" id="2763069"/>
    <lineage>
        <taxon>Bacteria</taxon>
        <taxon>Bacillati</taxon>
        <taxon>Bacillota</taxon>
        <taxon>Clostridia</taxon>
        <taxon>Eubacteriales</taxon>
        <taxon>Oscillospiraceae</taxon>
        <taxon>Ruminococcus</taxon>
    </lineage>
</organism>
<reference evidence="1" key="1">
    <citation type="submission" date="2021-01" db="EMBL/GenBank/DDBJ databases">
        <title>Genome public.</title>
        <authorList>
            <person name="Liu C."/>
            <person name="Sun Q."/>
        </authorList>
    </citation>
    <scope>NUCLEOTIDE SEQUENCE</scope>
    <source>
        <strain evidence="1">M6</strain>
    </source>
</reference>